<dbReference type="Proteomes" id="UP000572837">
    <property type="component" value="Unassembled WGS sequence"/>
</dbReference>
<dbReference type="InterPro" id="IPR027417">
    <property type="entry name" value="P-loop_NTPase"/>
</dbReference>
<keyword evidence="4" id="KW-0472">Membrane</keyword>
<comment type="similarity">
    <text evidence="3">Belongs to the TRAFAC class TrmE-Era-EngA-EngB-Septin-like GTPase superfamily. Septin GTPase family.</text>
</comment>
<organism evidence="6 7">
    <name type="scientific">Pomatorhinus ruficollis</name>
    <name type="common">streak-breasted scimitar babbler</name>
    <dbReference type="NCBI Taxonomy" id="932028"/>
    <lineage>
        <taxon>Eukaryota</taxon>
        <taxon>Metazoa</taxon>
        <taxon>Chordata</taxon>
        <taxon>Craniata</taxon>
        <taxon>Vertebrata</taxon>
        <taxon>Euteleostomi</taxon>
        <taxon>Archelosauria</taxon>
        <taxon>Archosauria</taxon>
        <taxon>Dinosauria</taxon>
        <taxon>Saurischia</taxon>
        <taxon>Theropoda</taxon>
        <taxon>Coelurosauria</taxon>
        <taxon>Aves</taxon>
        <taxon>Neognathae</taxon>
        <taxon>Neoaves</taxon>
        <taxon>Telluraves</taxon>
        <taxon>Australaves</taxon>
        <taxon>Passeriformes</taxon>
        <taxon>Sylvioidea</taxon>
        <taxon>Timaliidae</taxon>
        <taxon>Pomatorhinus</taxon>
    </lineage>
</organism>
<dbReference type="EMBL" id="VZSW01000182">
    <property type="protein sequence ID" value="NXY31658.1"/>
    <property type="molecule type" value="Genomic_DNA"/>
</dbReference>
<evidence type="ECO:0000256" key="3">
    <source>
        <dbReference type="RuleBase" id="RU004560"/>
    </source>
</evidence>
<proteinExistence type="inferred from homology"/>
<gene>
    <name evidence="6" type="primary">Sept5</name>
    <name evidence="6" type="ORF">PORRUF_R04385</name>
</gene>
<dbReference type="FunFam" id="3.40.50.300:FF:004886">
    <property type="entry name" value="Septin 5a"/>
    <property type="match status" value="1"/>
</dbReference>
<dbReference type="PIRSF" id="PIRSF006698">
    <property type="entry name" value="Septin"/>
    <property type="match status" value="1"/>
</dbReference>
<evidence type="ECO:0000313" key="6">
    <source>
        <dbReference type="EMBL" id="NXY31658.1"/>
    </source>
</evidence>
<feature type="transmembrane region" description="Helical" evidence="4">
    <location>
        <begin position="160"/>
        <end position="181"/>
    </location>
</feature>
<name>A0A7L4IVN2_9PASS</name>
<dbReference type="Pfam" id="PF00735">
    <property type="entry name" value="Septin"/>
    <property type="match status" value="2"/>
</dbReference>
<dbReference type="CDD" id="cd01850">
    <property type="entry name" value="CDC_Septin"/>
    <property type="match status" value="1"/>
</dbReference>
<dbReference type="PROSITE" id="PS51719">
    <property type="entry name" value="G_SEPTIN"/>
    <property type="match status" value="1"/>
</dbReference>
<feature type="transmembrane region" description="Helical" evidence="4">
    <location>
        <begin position="187"/>
        <end position="206"/>
    </location>
</feature>
<accession>A0A7L4IVN2</accession>
<evidence type="ECO:0000256" key="2">
    <source>
        <dbReference type="ARBA" id="ARBA00023134"/>
    </source>
</evidence>
<protein>
    <submittedName>
        <fullName evidence="6">SEPT5 protein</fullName>
    </submittedName>
</protein>
<keyword evidence="1 3" id="KW-0547">Nucleotide-binding</keyword>
<sequence length="369" mass="42715">LARGGCPCVLPAAVMDSIIIQERLVERLLSPRTQAQRSHPGKLKDHEKQYVGFATLPNQVHRKSVKKGFDFTLMVAGESGLGKSTLVNSLFLTDLYKDRKLLNAEERINQTVEIIKHTVDIEEKGVKLKLTIVDTPGFGDAVNNTECNGRDELGRERRQIYVFMCLYSMFVCVCIYLYTHLHSNKPSISVLFSFTSFWFCLAWTQIREEIDKFGIKVYQFPECDSDEDEEFKQQDRELKESAPFAVIGSNTVVEAKGQRVRGRLYPWGIVEVENQAHCDFVKLRNMLIRTHMHDLKDVTCDVHYENYRAQCIQQMTSKLTQDNRIESPIPILPLPTPDTETEKLIKMKDEELRRMQEMLQKMQQQMQDQ</sequence>
<dbReference type="Gene3D" id="3.40.50.300">
    <property type="entry name" value="P-loop containing nucleotide triphosphate hydrolases"/>
    <property type="match status" value="2"/>
</dbReference>
<keyword evidence="4" id="KW-1133">Transmembrane helix</keyword>
<feature type="domain" description="Septin-type G" evidence="5">
    <location>
        <begin position="67"/>
        <end position="314"/>
    </location>
</feature>
<evidence type="ECO:0000256" key="4">
    <source>
        <dbReference type="SAM" id="Phobius"/>
    </source>
</evidence>
<dbReference type="GO" id="GO:0005525">
    <property type="term" value="F:GTP binding"/>
    <property type="evidence" value="ECO:0007669"/>
    <property type="project" value="UniProtKB-KW"/>
</dbReference>
<dbReference type="InterPro" id="IPR030379">
    <property type="entry name" value="G_SEPTIN_dom"/>
</dbReference>
<keyword evidence="4" id="KW-0812">Transmembrane</keyword>
<evidence type="ECO:0000259" key="5">
    <source>
        <dbReference type="PROSITE" id="PS51719"/>
    </source>
</evidence>
<comment type="caution">
    <text evidence="6">The sequence shown here is derived from an EMBL/GenBank/DDBJ whole genome shotgun (WGS) entry which is preliminary data.</text>
</comment>
<feature type="non-terminal residue" evidence="6">
    <location>
        <position position="1"/>
    </location>
</feature>
<dbReference type="SUPFAM" id="SSF52540">
    <property type="entry name" value="P-loop containing nucleoside triphosphate hydrolases"/>
    <property type="match status" value="1"/>
</dbReference>
<feature type="non-terminal residue" evidence="6">
    <location>
        <position position="369"/>
    </location>
</feature>
<dbReference type="InterPro" id="IPR016491">
    <property type="entry name" value="Septin"/>
</dbReference>
<reference evidence="6 7" key="1">
    <citation type="submission" date="2020-02" db="EMBL/GenBank/DDBJ databases">
        <title>Bird 10,000 Genomes (B10K) Project - Family phase.</title>
        <authorList>
            <person name="Zhang G."/>
        </authorList>
    </citation>
    <scope>NUCLEOTIDE SEQUENCE [LARGE SCALE GENOMIC DNA]</scope>
    <source>
        <strain evidence="6">B10K-IZ-033-81</strain>
        <tissue evidence="6">Muscle</tissue>
    </source>
</reference>
<keyword evidence="2 3" id="KW-0342">GTP-binding</keyword>
<evidence type="ECO:0000256" key="1">
    <source>
        <dbReference type="ARBA" id="ARBA00022741"/>
    </source>
</evidence>
<keyword evidence="7" id="KW-1185">Reference proteome</keyword>
<dbReference type="AlphaFoldDB" id="A0A7L4IVN2"/>
<evidence type="ECO:0000313" key="7">
    <source>
        <dbReference type="Proteomes" id="UP000572837"/>
    </source>
</evidence>
<dbReference type="PANTHER" id="PTHR18884">
    <property type="entry name" value="SEPTIN"/>
    <property type="match status" value="1"/>
</dbReference>